<gene>
    <name evidence="1" type="ORF">CF392_15510</name>
</gene>
<evidence type="ECO:0000313" key="2">
    <source>
        <dbReference type="Proteomes" id="UP000218332"/>
    </source>
</evidence>
<dbReference type="Proteomes" id="UP000218332">
    <property type="component" value="Unassembled WGS sequence"/>
</dbReference>
<protein>
    <recommendedName>
        <fullName evidence="3">DUF2750 domain-containing protein</fullName>
    </recommendedName>
</protein>
<evidence type="ECO:0000313" key="1">
    <source>
        <dbReference type="EMBL" id="PAV24572.1"/>
    </source>
</evidence>
<dbReference type="RefSeq" id="WP_095612336.1">
    <property type="nucleotide sequence ID" value="NZ_NMPM01000129.1"/>
</dbReference>
<sequence>MSNNDLNDVLGWSAEERFDFFLDQVVEEKEIWILVNDENQFLKLYSEEDGLEYLPVWPRAEFAAAYSSDTDELQPKSVPLPQFLKKWVPGLTKDGLEVGVFPGADDTLWVTGPAELESDLQEALSAAF</sequence>
<name>A0A2A2HZ72_9GAMM</name>
<comment type="caution">
    <text evidence="1">The sequence shown here is derived from an EMBL/GenBank/DDBJ whole genome shotgun (WGS) entry which is preliminary data.</text>
</comment>
<dbReference type="Pfam" id="PF11042">
    <property type="entry name" value="DUF2750"/>
    <property type="match status" value="1"/>
</dbReference>
<organism evidence="1 2">
    <name type="scientific">Tamilnaduibacter salinus</name>
    <dbReference type="NCBI Taxonomy" id="1484056"/>
    <lineage>
        <taxon>Bacteria</taxon>
        <taxon>Pseudomonadati</taxon>
        <taxon>Pseudomonadota</taxon>
        <taxon>Gammaproteobacteria</taxon>
        <taxon>Pseudomonadales</taxon>
        <taxon>Marinobacteraceae</taxon>
        <taxon>Tamilnaduibacter</taxon>
    </lineage>
</organism>
<accession>A0A2A2HZ72</accession>
<keyword evidence="2" id="KW-1185">Reference proteome</keyword>
<dbReference type="EMBL" id="NMPM01000129">
    <property type="protein sequence ID" value="PAV24572.1"/>
    <property type="molecule type" value="Genomic_DNA"/>
</dbReference>
<proteinExistence type="predicted"/>
<dbReference type="InterPro" id="IPR021284">
    <property type="entry name" value="DUF2750"/>
</dbReference>
<dbReference type="AlphaFoldDB" id="A0A2A2HZ72"/>
<reference evidence="1 2" key="1">
    <citation type="submission" date="2017-07" db="EMBL/GenBank/DDBJ databases">
        <title>Tamlnaduibacter salinus (Mi-7) genome sequencing.</title>
        <authorList>
            <person name="Verma A."/>
            <person name="Krishnamurthi S."/>
        </authorList>
    </citation>
    <scope>NUCLEOTIDE SEQUENCE [LARGE SCALE GENOMIC DNA]</scope>
    <source>
        <strain evidence="1 2">Mi-7</strain>
    </source>
</reference>
<evidence type="ECO:0008006" key="3">
    <source>
        <dbReference type="Google" id="ProtNLM"/>
    </source>
</evidence>